<dbReference type="AlphaFoldDB" id="D8PGL7"/>
<dbReference type="OrthoDB" id="7836272at2"/>
<dbReference type="EMBL" id="FP929003">
    <property type="protein sequence ID" value="CBK42404.1"/>
    <property type="molecule type" value="Genomic_DNA"/>
</dbReference>
<dbReference type="Gene3D" id="3.20.20.370">
    <property type="entry name" value="Glycoside hydrolase/deacetylase"/>
    <property type="match status" value="1"/>
</dbReference>
<protein>
    <recommendedName>
        <fullName evidence="3">NodB homology domain-containing protein</fullName>
    </recommendedName>
</protein>
<name>D8PGL7_9BACT</name>
<dbReference type="HOGENOM" id="CLU_071509_0_0_0"/>
<dbReference type="Proteomes" id="UP000001660">
    <property type="component" value="Chromosome"/>
</dbReference>
<evidence type="ECO:0008006" key="3">
    <source>
        <dbReference type="Google" id="ProtNLM"/>
    </source>
</evidence>
<accession>D8PGL7</accession>
<evidence type="ECO:0000313" key="1">
    <source>
        <dbReference type="EMBL" id="CBK42404.1"/>
    </source>
</evidence>
<gene>
    <name evidence="1" type="ORF">NIDE2698</name>
</gene>
<keyword evidence="2" id="KW-1185">Reference proteome</keyword>
<dbReference type="KEGG" id="nde:NIDE2698"/>
<dbReference type="STRING" id="330214.NIDE2698"/>
<dbReference type="GO" id="GO:0005975">
    <property type="term" value="P:carbohydrate metabolic process"/>
    <property type="evidence" value="ECO:0007669"/>
    <property type="project" value="InterPro"/>
</dbReference>
<reference evidence="1 2" key="1">
    <citation type="journal article" date="2010" name="Proc. Natl. Acad. Sci. U.S.A.">
        <title>A Nitrospira metagenome illuminates the physiology and evolution of globally important nitrite-oxidizing bacteria.</title>
        <authorList>
            <person name="Lucker S."/>
            <person name="Wagner M."/>
            <person name="Maixner F."/>
            <person name="Pelletier E."/>
            <person name="Koch H."/>
            <person name="Vacherie B."/>
            <person name="Rattei T."/>
            <person name="Sinninghe Damste J."/>
            <person name="Spieck E."/>
            <person name="Le Paslier D."/>
            <person name="Daims H."/>
        </authorList>
    </citation>
    <scope>NUCLEOTIDE SEQUENCE [LARGE SCALE GENOMIC DNA]</scope>
</reference>
<dbReference type="SUPFAM" id="SSF88713">
    <property type="entry name" value="Glycoside hydrolase/deacetylase"/>
    <property type="match status" value="1"/>
</dbReference>
<evidence type="ECO:0000313" key="2">
    <source>
        <dbReference type="Proteomes" id="UP000001660"/>
    </source>
</evidence>
<proteinExistence type="predicted"/>
<sequence length="335" mass="37682">MNGQRGTMVVSLDLELCWGRFDKVPVPVLEADAAEERIQIKRLLALLDRYEIPATWATVGHLMLEGCTRHDGAVHAEVMPRPDYSWFPKDWYVHDPCTSAIQSPGWYAPDILEWIRGTRVRHEIASHSFAHIYYGDPECSAMAARADLTAAMAAASKHDVLLRSFVFPRNQVGHLDVLRAQGIRAYRGADPTRFRRTKGVLYKTLSFLDQLLGLPPKAVRAEEVMPGLWNIPGNHFYMARNGVRKMIPMASRVWKGKQGIRQAIRTGSLYHLWFHPFNLNADADAMLSGLEKIFAYAHKLREQGVLDIYSMDDYRTHLAAGAGEAVGALPTEAFA</sequence>
<dbReference type="InterPro" id="IPR011330">
    <property type="entry name" value="Glyco_hydro/deAcase_b/a-brl"/>
</dbReference>
<dbReference type="eggNOG" id="COG0726">
    <property type="taxonomic scope" value="Bacteria"/>
</dbReference>
<organism evidence="1 2">
    <name type="scientific">Nitrospira defluvii</name>
    <dbReference type="NCBI Taxonomy" id="330214"/>
    <lineage>
        <taxon>Bacteria</taxon>
        <taxon>Pseudomonadati</taxon>
        <taxon>Nitrospirota</taxon>
        <taxon>Nitrospiria</taxon>
        <taxon>Nitrospirales</taxon>
        <taxon>Nitrospiraceae</taxon>
        <taxon>Nitrospira</taxon>
    </lineage>
</organism>
<dbReference type="CDD" id="cd10929">
    <property type="entry name" value="CE4_u5"/>
    <property type="match status" value="1"/>
</dbReference>